<keyword evidence="3" id="KW-1185">Reference proteome</keyword>
<protein>
    <submittedName>
        <fullName evidence="2">Uncharacterized protein</fullName>
    </submittedName>
</protein>
<dbReference type="AlphaFoldDB" id="A0A6A6RA22"/>
<proteinExistence type="predicted"/>
<dbReference type="Proteomes" id="UP000799750">
    <property type="component" value="Unassembled WGS sequence"/>
</dbReference>
<name>A0A6A6RA22_9PEZI</name>
<reference evidence="2" key="1">
    <citation type="journal article" date="2020" name="Stud. Mycol.">
        <title>101 Dothideomycetes genomes: a test case for predicting lifestyles and emergence of pathogens.</title>
        <authorList>
            <person name="Haridas S."/>
            <person name="Albert R."/>
            <person name="Binder M."/>
            <person name="Bloem J."/>
            <person name="Labutti K."/>
            <person name="Salamov A."/>
            <person name="Andreopoulos B."/>
            <person name="Baker S."/>
            <person name="Barry K."/>
            <person name="Bills G."/>
            <person name="Bluhm B."/>
            <person name="Cannon C."/>
            <person name="Castanera R."/>
            <person name="Culley D."/>
            <person name="Daum C."/>
            <person name="Ezra D."/>
            <person name="Gonzalez J."/>
            <person name="Henrissat B."/>
            <person name="Kuo A."/>
            <person name="Liang C."/>
            <person name="Lipzen A."/>
            <person name="Lutzoni F."/>
            <person name="Magnuson J."/>
            <person name="Mondo S."/>
            <person name="Nolan M."/>
            <person name="Ohm R."/>
            <person name="Pangilinan J."/>
            <person name="Park H.-J."/>
            <person name="Ramirez L."/>
            <person name="Alfaro M."/>
            <person name="Sun H."/>
            <person name="Tritt A."/>
            <person name="Yoshinaga Y."/>
            <person name="Zwiers L.-H."/>
            <person name="Turgeon B."/>
            <person name="Goodwin S."/>
            <person name="Spatafora J."/>
            <person name="Crous P."/>
            <person name="Grigoriev I."/>
        </authorList>
    </citation>
    <scope>NUCLEOTIDE SEQUENCE</scope>
    <source>
        <strain evidence="2">CBS 269.34</strain>
    </source>
</reference>
<organism evidence="2 3">
    <name type="scientific">Lophium mytilinum</name>
    <dbReference type="NCBI Taxonomy" id="390894"/>
    <lineage>
        <taxon>Eukaryota</taxon>
        <taxon>Fungi</taxon>
        <taxon>Dikarya</taxon>
        <taxon>Ascomycota</taxon>
        <taxon>Pezizomycotina</taxon>
        <taxon>Dothideomycetes</taxon>
        <taxon>Pleosporomycetidae</taxon>
        <taxon>Mytilinidiales</taxon>
        <taxon>Mytilinidiaceae</taxon>
        <taxon>Lophium</taxon>
    </lineage>
</organism>
<keyword evidence="1" id="KW-0732">Signal</keyword>
<gene>
    <name evidence="2" type="ORF">BU16DRAFT_522483</name>
</gene>
<feature type="chain" id="PRO_5025475346" evidence="1">
    <location>
        <begin position="22"/>
        <end position="51"/>
    </location>
</feature>
<sequence length="51" mass="5952">MLRGLAAFSLALFLPPHQHFCLQYIPHTPLPVPYSLWRFPIEHCQLVLLLL</sequence>
<evidence type="ECO:0000313" key="3">
    <source>
        <dbReference type="Proteomes" id="UP000799750"/>
    </source>
</evidence>
<dbReference type="EMBL" id="MU004182">
    <property type="protein sequence ID" value="KAF2501519.1"/>
    <property type="molecule type" value="Genomic_DNA"/>
</dbReference>
<accession>A0A6A6RA22</accession>
<evidence type="ECO:0000313" key="2">
    <source>
        <dbReference type="EMBL" id="KAF2501519.1"/>
    </source>
</evidence>
<evidence type="ECO:0000256" key="1">
    <source>
        <dbReference type="SAM" id="SignalP"/>
    </source>
</evidence>
<feature type="signal peptide" evidence="1">
    <location>
        <begin position="1"/>
        <end position="21"/>
    </location>
</feature>